<evidence type="ECO:0000259" key="7">
    <source>
        <dbReference type="Pfam" id="PF03632"/>
    </source>
</evidence>
<dbReference type="InterPro" id="IPR005196">
    <property type="entry name" value="Glyco_hydro_65_N"/>
</dbReference>
<evidence type="ECO:0000259" key="8">
    <source>
        <dbReference type="Pfam" id="PF03633"/>
    </source>
</evidence>
<dbReference type="Pfam" id="PF03636">
    <property type="entry name" value="Glyco_hydro_65N"/>
    <property type="match status" value="1"/>
</dbReference>
<accession>A0A919KYG8</accession>
<dbReference type="SUPFAM" id="SSF48208">
    <property type="entry name" value="Six-hairpin glycosidases"/>
    <property type="match status" value="1"/>
</dbReference>
<dbReference type="AlphaFoldDB" id="A0A919KYG8"/>
<dbReference type="SUPFAM" id="SSF74650">
    <property type="entry name" value="Galactose mutarotase-like"/>
    <property type="match status" value="1"/>
</dbReference>
<dbReference type="InterPro" id="IPR017045">
    <property type="entry name" value="Malt_Pase/Glycosyl_Hdrlase"/>
</dbReference>
<dbReference type="GO" id="GO:0030246">
    <property type="term" value="F:carbohydrate binding"/>
    <property type="evidence" value="ECO:0007669"/>
    <property type="project" value="InterPro"/>
</dbReference>
<dbReference type="InterPro" id="IPR012341">
    <property type="entry name" value="6hp_glycosidase-like_sf"/>
</dbReference>
<keyword evidence="11" id="KW-1185">Reference proteome</keyword>
<dbReference type="InterPro" id="IPR011013">
    <property type="entry name" value="Gal_mutarotase_sf_dom"/>
</dbReference>
<dbReference type="GO" id="GO:0005975">
    <property type="term" value="P:carbohydrate metabolic process"/>
    <property type="evidence" value="ECO:0007669"/>
    <property type="project" value="InterPro"/>
</dbReference>
<comment type="caution">
    <text evidence="10">The sequence shown here is derived from an EMBL/GenBank/DDBJ whole genome shotgun (WGS) entry which is preliminary data.</text>
</comment>
<feature type="domain" description="Glycoside hydrolase family 65 N-terminal" evidence="9">
    <location>
        <begin position="8"/>
        <end position="262"/>
    </location>
</feature>
<evidence type="ECO:0000256" key="1">
    <source>
        <dbReference type="ARBA" id="ARBA00006768"/>
    </source>
</evidence>
<evidence type="ECO:0000313" key="10">
    <source>
        <dbReference type="EMBL" id="GHH77995.1"/>
    </source>
</evidence>
<evidence type="ECO:0000256" key="3">
    <source>
        <dbReference type="ARBA" id="ARBA00022679"/>
    </source>
</evidence>
<feature type="binding site" evidence="6">
    <location>
        <begin position="611"/>
        <end position="612"/>
    </location>
    <ligand>
        <name>substrate</name>
    </ligand>
</feature>
<dbReference type="PANTHER" id="PTHR11051">
    <property type="entry name" value="GLYCOSYL HYDROLASE-RELATED"/>
    <property type="match status" value="1"/>
</dbReference>
<evidence type="ECO:0000256" key="5">
    <source>
        <dbReference type="PIRSR" id="PIRSR036289-50"/>
    </source>
</evidence>
<dbReference type="InterPro" id="IPR005195">
    <property type="entry name" value="Glyco_hydro_65_M"/>
</dbReference>
<evidence type="ECO:0000313" key="11">
    <source>
        <dbReference type="Proteomes" id="UP000627369"/>
    </source>
</evidence>
<comment type="similarity">
    <text evidence="1">Belongs to the glycosyl hydrolase 65 family.</text>
</comment>
<dbReference type="FunFam" id="1.50.10.10:FF:000053">
    <property type="entry name" value="Putative glycosyl hydrolase"/>
    <property type="match status" value="1"/>
</dbReference>
<dbReference type="Gene3D" id="2.60.420.10">
    <property type="entry name" value="Maltose phosphorylase, domain 3"/>
    <property type="match status" value="1"/>
</dbReference>
<dbReference type="Gene3D" id="2.70.98.40">
    <property type="entry name" value="Glycoside hydrolase, family 65, N-terminal domain"/>
    <property type="match status" value="1"/>
</dbReference>
<proteinExistence type="inferred from homology"/>
<dbReference type="Pfam" id="PF03632">
    <property type="entry name" value="Glyco_hydro_65m"/>
    <property type="match status" value="1"/>
</dbReference>
<feature type="domain" description="Glycoside hydrolase family 65 central catalytic" evidence="7">
    <location>
        <begin position="316"/>
        <end position="710"/>
    </location>
</feature>
<dbReference type="Pfam" id="PF03633">
    <property type="entry name" value="Glyco_hydro_65C"/>
    <property type="match status" value="1"/>
</dbReference>
<feature type="active site" description="Proton donor" evidence="5">
    <location>
        <position position="490"/>
    </location>
</feature>
<keyword evidence="2" id="KW-0328">Glycosyltransferase</keyword>
<evidence type="ECO:0000259" key="9">
    <source>
        <dbReference type="Pfam" id="PF03636"/>
    </source>
</evidence>
<keyword evidence="4" id="KW-0326">Glycosidase</keyword>
<dbReference type="PIRSF" id="PIRSF036289">
    <property type="entry name" value="Glycosyl_hydrolase_malt_phosph"/>
    <property type="match status" value="1"/>
</dbReference>
<dbReference type="EMBL" id="BNAS01000006">
    <property type="protein sequence ID" value="GHH77995.1"/>
    <property type="molecule type" value="Genomic_DNA"/>
</dbReference>
<evidence type="ECO:0000256" key="4">
    <source>
        <dbReference type="ARBA" id="ARBA00023295"/>
    </source>
</evidence>
<organism evidence="10 11">
    <name type="scientific">Promicromonospora soli</name>
    <dbReference type="NCBI Taxonomy" id="2035533"/>
    <lineage>
        <taxon>Bacteria</taxon>
        <taxon>Bacillati</taxon>
        <taxon>Actinomycetota</taxon>
        <taxon>Actinomycetes</taxon>
        <taxon>Micrococcales</taxon>
        <taxon>Promicromonosporaceae</taxon>
        <taxon>Promicromonospora</taxon>
    </lineage>
</organism>
<dbReference type="RefSeq" id="WP_189671061.1">
    <property type="nucleotide sequence ID" value="NZ_BNAS01000006.1"/>
</dbReference>
<dbReference type="GO" id="GO:0004553">
    <property type="term" value="F:hydrolase activity, hydrolyzing O-glycosyl compounds"/>
    <property type="evidence" value="ECO:0007669"/>
    <property type="project" value="TreeGrafter"/>
</dbReference>
<sequence>MQHVTLSYEGFDPAAEGLREALCTLGNGYVATRGAAPESPADGVHYPGTYFAGCYDRLTSTVAGRAVENEDLVNAPNWLPLTFRTPGQDWLSLAGGDVLEHRQDLDTRRGLLTRRTRFRDSVGRVLAVTQRRLVSMHDPHVAALETTFVAENWSGRLEVRAGLDGRVSNSGVARYRDLDGRHLVPVAEGYDRDEGVAWLQVRTATSQIRIAQAMTVVVNDRSKPVTATFDHTAGESAVRLWLDMAQGVPVTVEKRVAMYTSQDQAISESLHAARRHAVRIPPFDELLADHVRAWERLWRTSEVAVPGDSQLALNLYVFHLLQTLSEHTTQLDVGMPARGLHGEAYRGHIFWDELFVFPFLLLRLPQVARSLLMYRWRRLPRARRAAAEAGYRGAMYPWQSGSDGRDETQRMHLNPVSGRWLEDHTDLQRHVGIAVAHNVWQYYQASGDLAFLHGYGTEMLVEIARFWCSLATYDAAADRYDIRGVVGPDEYHDRYPDADRPGIDNNAYTNVMVTRVLRYALEALALLPERERKALRSRLRLTEHETDLFDHVSRRMRVVFHGDGVISQFEGYDRLAELDWPAYRSRYGVVRRLDRILEAENDSVNRYQASKQADVLMLLFLLGERGVLDALAALGYQLDRAALDRTVDYYLARTSHGSTLSAVVHAWVLASRDRSASWRFFREALDSDIGDVQGGTTAEGIHLGAMAGAVDLVQRCYTGLDVTGGVLRLEPLLPDELDALELRLRYRDHWGITVRCAHDGVSVGMERSRQLPITVALDGQQRALAPGEIWEVRWRDESRDRRPPAGEGPVDP</sequence>
<keyword evidence="3" id="KW-0808">Transferase</keyword>
<dbReference type="PANTHER" id="PTHR11051:SF8">
    <property type="entry name" value="PROTEIN-GLUCOSYLGALACTOSYLHYDROXYLYSINE GLUCOSIDASE"/>
    <property type="match status" value="1"/>
</dbReference>
<name>A0A919KYG8_9MICO</name>
<evidence type="ECO:0000256" key="6">
    <source>
        <dbReference type="PIRSR" id="PIRSR036289-51"/>
    </source>
</evidence>
<protein>
    <submittedName>
        <fullName evidence="10">Family 65 glycosyl hydrolase</fullName>
    </submittedName>
</protein>
<gene>
    <name evidence="10" type="ORF">GCM10017772_40380</name>
</gene>
<keyword evidence="10" id="KW-0378">Hydrolase</keyword>
<feature type="domain" description="Glycoside hydrolase family 65 C-terminal" evidence="8">
    <location>
        <begin position="721"/>
        <end position="781"/>
    </location>
</feature>
<feature type="binding site" evidence="6">
    <location>
        <begin position="351"/>
        <end position="352"/>
    </location>
    <ligand>
        <name>substrate</name>
    </ligand>
</feature>
<dbReference type="Gene3D" id="1.50.10.10">
    <property type="match status" value="1"/>
</dbReference>
<dbReference type="GO" id="GO:0016757">
    <property type="term" value="F:glycosyltransferase activity"/>
    <property type="evidence" value="ECO:0007669"/>
    <property type="project" value="UniProtKB-KW"/>
</dbReference>
<evidence type="ECO:0000256" key="2">
    <source>
        <dbReference type="ARBA" id="ARBA00022676"/>
    </source>
</evidence>
<dbReference type="InterPro" id="IPR008928">
    <property type="entry name" value="6-hairpin_glycosidase_sf"/>
</dbReference>
<dbReference type="InterPro" id="IPR005194">
    <property type="entry name" value="Glyco_hydro_65_C"/>
</dbReference>
<dbReference type="InterPro" id="IPR037018">
    <property type="entry name" value="GH65_N"/>
</dbReference>
<reference evidence="10" key="1">
    <citation type="journal article" date="2014" name="Int. J. Syst. Evol. Microbiol.">
        <title>Complete genome sequence of Corynebacterium casei LMG S-19264T (=DSM 44701T), isolated from a smear-ripened cheese.</title>
        <authorList>
            <consortium name="US DOE Joint Genome Institute (JGI-PGF)"/>
            <person name="Walter F."/>
            <person name="Albersmeier A."/>
            <person name="Kalinowski J."/>
            <person name="Ruckert C."/>
        </authorList>
    </citation>
    <scope>NUCLEOTIDE SEQUENCE</scope>
    <source>
        <strain evidence="10">CGMCC 4.7398</strain>
    </source>
</reference>
<dbReference type="Proteomes" id="UP000627369">
    <property type="component" value="Unassembled WGS sequence"/>
</dbReference>
<reference evidence="10" key="2">
    <citation type="submission" date="2020-09" db="EMBL/GenBank/DDBJ databases">
        <authorList>
            <person name="Sun Q."/>
            <person name="Zhou Y."/>
        </authorList>
    </citation>
    <scope>NUCLEOTIDE SEQUENCE</scope>
    <source>
        <strain evidence="10">CGMCC 4.7398</strain>
    </source>
</reference>